<comment type="caution">
    <text evidence="1">The sequence shown here is derived from an EMBL/GenBank/DDBJ whole genome shotgun (WGS) entry which is preliminary data.</text>
</comment>
<accession>X1VZR2</accession>
<dbReference type="AlphaFoldDB" id="X1VZR2"/>
<organism evidence="1">
    <name type="scientific">marine sediment metagenome</name>
    <dbReference type="NCBI Taxonomy" id="412755"/>
    <lineage>
        <taxon>unclassified sequences</taxon>
        <taxon>metagenomes</taxon>
        <taxon>ecological metagenomes</taxon>
    </lineage>
</organism>
<dbReference type="EMBL" id="BARW01043278">
    <property type="protein sequence ID" value="GAJ18900.1"/>
    <property type="molecule type" value="Genomic_DNA"/>
</dbReference>
<feature type="non-terminal residue" evidence="1">
    <location>
        <position position="1"/>
    </location>
</feature>
<reference evidence="1" key="1">
    <citation type="journal article" date="2014" name="Front. Microbiol.">
        <title>High frequency of phylogenetically diverse reductive dehalogenase-homologous genes in deep subseafloor sedimentary metagenomes.</title>
        <authorList>
            <person name="Kawai M."/>
            <person name="Futagami T."/>
            <person name="Toyoda A."/>
            <person name="Takaki Y."/>
            <person name="Nishi S."/>
            <person name="Hori S."/>
            <person name="Arai W."/>
            <person name="Tsubouchi T."/>
            <person name="Morono Y."/>
            <person name="Uchiyama I."/>
            <person name="Ito T."/>
            <person name="Fujiyama A."/>
            <person name="Inagaki F."/>
            <person name="Takami H."/>
        </authorList>
    </citation>
    <scope>NUCLEOTIDE SEQUENCE</scope>
    <source>
        <strain evidence="1">Expedition CK06-06</strain>
    </source>
</reference>
<gene>
    <name evidence="1" type="ORF">S12H4_63507</name>
</gene>
<proteinExistence type="predicted"/>
<feature type="non-terminal residue" evidence="1">
    <location>
        <position position="37"/>
    </location>
</feature>
<sequence length="37" mass="4464">ISEDYWNHYFVEYYKGYRIDRFSTLGPNMHGIYVGTA</sequence>
<name>X1VZR2_9ZZZZ</name>
<protein>
    <submittedName>
        <fullName evidence="1">Uncharacterized protein</fullName>
    </submittedName>
</protein>
<evidence type="ECO:0000313" key="1">
    <source>
        <dbReference type="EMBL" id="GAJ18900.1"/>
    </source>
</evidence>